<gene>
    <name evidence="4" type="ORF">NCTC11413_00558</name>
    <name evidence="3" type="ORF">QV03_03660</name>
</gene>
<dbReference type="GO" id="GO:0004386">
    <property type="term" value="F:helicase activity"/>
    <property type="evidence" value="ECO:0007669"/>
    <property type="project" value="UniProtKB-KW"/>
</dbReference>
<evidence type="ECO:0000313" key="6">
    <source>
        <dbReference type="Proteomes" id="UP000254232"/>
    </source>
</evidence>
<dbReference type="Pfam" id="PF07514">
    <property type="entry name" value="TraI_2"/>
    <property type="match status" value="1"/>
</dbReference>
<dbReference type="NCBIfam" id="NF041494">
    <property type="entry name" value="MobH"/>
    <property type="match status" value="1"/>
</dbReference>
<evidence type="ECO:0000313" key="5">
    <source>
        <dbReference type="Proteomes" id="UP000092643"/>
    </source>
</evidence>
<evidence type="ECO:0000259" key="2">
    <source>
        <dbReference type="Pfam" id="PF07515"/>
    </source>
</evidence>
<dbReference type="Gene3D" id="2.40.10.200">
    <property type="entry name" value="STY4665 C-terminal domain-like"/>
    <property type="match status" value="1"/>
</dbReference>
<dbReference type="SUPFAM" id="SSF46785">
    <property type="entry name" value="Winged helix' DNA-binding domain"/>
    <property type="match status" value="1"/>
</dbReference>
<dbReference type="InterPro" id="IPR011093">
    <property type="entry name" value="TraI_2_C"/>
</dbReference>
<protein>
    <submittedName>
        <fullName evidence="3">Helicase</fullName>
    </submittedName>
    <submittedName>
        <fullName evidence="4">Predicted HD-superfamily hydrolase</fullName>
    </submittedName>
</protein>
<dbReference type="Pfam" id="PF07515">
    <property type="entry name" value="TraI_2_C"/>
    <property type="match status" value="1"/>
</dbReference>
<dbReference type="EMBL" id="UGGZ01000001">
    <property type="protein sequence ID" value="STO37449.1"/>
    <property type="molecule type" value="Genomic_DNA"/>
</dbReference>
<keyword evidence="3" id="KW-0547">Nucleotide-binding</keyword>
<dbReference type="Gene3D" id="1.10.10.10">
    <property type="entry name" value="Winged helix-like DNA-binding domain superfamily/Winged helix DNA-binding domain"/>
    <property type="match status" value="1"/>
</dbReference>
<dbReference type="EMBL" id="JTJO01000023">
    <property type="protein sequence ID" value="OBW99286.1"/>
    <property type="molecule type" value="Genomic_DNA"/>
</dbReference>
<dbReference type="GO" id="GO:0016787">
    <property type="term" value="F:hydrolase activity"/>
    <property type="evidence" value="ECO:0007669"/>
    <property type="project" value="UniProtKB-KW"/>
</dbReference>
<organism evidence="3 5">
    <name type="scientific">Gallibacterium anatis</name>
    <dbReference type="NCBI Taxonomy" id="750"/>
    <lineage>
        <taxon>Bacteria</taxon>
        <taxon>Pseudomonadati</taxon>
        <taxon>Pseudomonadota</taxon>
        <taxon>Gammaproteobacteria</taxon>
        <taxon>Pasteurellales</taxon>
        <taxon>Pasteurellaceae</taxon>
        <taxon>Gallibacterium</taxon>
    </lineage>
</organism>
<dbReference type="Proteomes" id="UP000254232">
    <property type="component" value="Unassembled WGS sequence"/>
</dbReference>
<feature type="domain" description="Putative conjugal transfer nickase/helicase TraI C-terminal" evidence="2">
    <location>
        <begin position="519"/>
        <end position="636"/>
    </location>
</feature>
<dbReference type="InterPro" id="IPR011119">
    <property type="entry name" value="Unchr_helicase_relaxase_TraI"/>
</dbReference>
<dbReference type="InterPro" id="IPR022391">
    <property type="entry name" value="ICE_relaxase_PFGI-1"/>
</dbReference>
<keyword evidence="3" id="KW-0067">ATP-binding</keyword>
<dbReference type="Gene3D" id="1.10.3210.40">
    <property type="match status" value="1"/>
</dbReference>
<feature type="domain" description="Uncharacterised" evidence="1">
    <location>
        <begin position="35"/>
        <end position="344"/>
    </location>
</feature>
<dbReference type="OrthoDB" id="6190309at2"/>
<dbReference type="PATRIC" id="fig|750.21.peg.355"/>
<sequence length="646" mass="73221">MKIINLFLKILRLKKQNKQILKQSEKQLKLDDGWLQPKTASELLSTALRQRLLKNIYQSVSMSEAMFNTLYRTPIEKYAELVQELPASESHHHAHLGGMLDHGLEVICFAVKLRQNYLLPPNSAPEDQAQQSEAWTGAVIYSALIHDIAKIITDIEIETLQGRWFLWQGKLDQAYRFKHIKGRDYHLHPTMGAFVSSYLLSPLSLDWLAKYPDAFSSFFYLAAGHYDKAGILGEIIQQADQTSVSLYLGGDTTKAKQPQKSFANQILVALRYLVEHELKLNNPKSGSDGWLTDDALYLVSKTVTDKIRAYLMQNGISVPSQNSKMFDEMQAHRIIESTPDNKAIWNGTIKSDAGWQPKNTFTLLKVSPSLIWNSFNDRPPVFAGTIIIDQPTEAAEITQEQSTNNQAGSNHIPTDVITDTQETSKVLQQEVINSESLSTKEEQSNPQEADSFDFALNLFADNNQQDKVENEIGNDEVKPHTELTVTAASILSDNTADSEKHNTTIDILSSSNNNKPNETAEHFVEWLRTSLATDKLSINEPEAKIHIVENQLFLVTPAIFKLYCETMFGHNNDKSWLTLQKRFQALNIHKRKQPGNYNIWTCKVAGGYRSSVIKGYLIENIAFFTNKHYFNNMYLTLQDVSDDTEE</sequence>
<dbReference type="GeneID" id="77264330"/>
<keyword evidence="4" id="KW-0378">Hydrolase</keyword>
<reference evidence="3 5" key="1">
    <citation type="submission" date="2014-11" db="EMBL/GenBank/DDBJ databases">
        <title>Pan-genome of Gallibacterium spp.</title>
        <authorList>
            <person name="Kudirkiene E."/>
            <person name="Bojesen A.M."/>
        </authorList>
    </citation>
    <scope>NUCLEOTIDE SEQUENCE [LARGE SCALE GENOMIC DNA]</scope>
    <source>
        <strain evidence="3 5">F 279</strain>
    </source>
</reference>
<evidence type="ECO:0000313" key="3">
    <source>
        <dbReference type="EMBL" id="OBW99286.1"/>
    </source>
</evidence>
<dbReference type="AlphaFoldDB" id="A0A1A7P5V1"/>
<name>A0A1A7P5V1_9PAST</name>
<accession>A0A1A7P5V1</accession>
<evidence type="ECO:0000313" key="4">
    <source>
        <dbReference type="EMBL" id="STO37449.1"/>
    </source>
</evidence>
<dbReference type="InterPro" id="IPR036388">
    <property type="entry name" value="WH-like_DNA-bd_sf"/>
</dbReference>
<dbReference type="InterPro" id="IPR036390">
    <property type="entry name" value="WH_DNA-bd_sf"/>
</dbReference>
<dbReference type="RefSeq" id="WP_018345794.1">
    <property type="nucleotide sequence ID" value="NZ_JTJN01000003.1"/>
</dbReference>
<keyword evidence="3" id="KW-0347">Helicase</keyword>
<dbReference type="Proteomes" id="UP000092643">
    <property type="component" value="Unassembled WGS sequence"/>
</dbReference>
<dbReference type="NCBIfam" id="TIGR03760">
    <property type="entry name" value="ICE_TraI_Pfluor"/>
    <property type="match status" value="1"/>
</dbReference>
<evidence type="ECO:0000259" key="1">
    <source>
        <dbReference type="Pfam" id="PF07514"/>
    </source>
</evidence>
<proteinExistence type="predicted"/>
<reference evidence="4 6" key="2">
    <citation type="submission" date="2018-06" db="EMBL/GenBank/DDBJ databases">
        <authorList>
            <consortium name="Pathogen Informatics"/>
            <person name="Doyle S."/>
        </authorList>
    </citation>
    <scope>NUCLEOTIDE SEQUENCE [LARGE SCALE GENOMIC DNA]</scope>
    <source>
        <strain evidence="4 6">NCTC11413</strain>
    </source>
</reference>